<feature type="compositionally biased region" description="Low complexity" evidence="4">
    <location>
        <begin position="172"/>
        <end position="185"/>
    </location>
</feature>
<dbReference type="Pfam" id="PF14420">
    <property type="entry name" value="Clr5"/>
    <property type="match status" value="1"/>
</dbReference>
<feature type="domain" description="Clr5" evidence="5">
    <location>
        <begin position="9"/>
        <end position="61"/>
    </location>
</feature>
<dbReference type="AlphaFoldDB" id="A0A428RTP2"/>
<feature type="repeat" description="ANK" evidence="3">
    <location>
        <begin position="820"/>
        <end position="856"/>
    </location>
</feature>
<feature type="repeat" description="ANK" evidence="3">
    <location>
        <begin position="378"/>
        <end position="410"/>
    </location>
</feature>
<evidence type="ECO:0000313" key="7">
    <source>
        <dbReference type="Proteomes" id="UP000287972"/>
    </source>
</evidence>
<name>A0A428RTP2_9HYPO</name>
<dbReference type="PROSITE" id="PS50297">
    <property type="entry name" value="ANK_REP_REGION"/>
    <property type="match status" value="13"/>
</dbReference>
<dbReference type="Proteomes" id="UP000287972">
    <property type="component" value="Unassembled WGS sequence"/>
</dbReference>
<reference evidence="6 7" key="1">
    <citation type="submission" date="2017-06" db="EMBL/GenBank/DDBJ databases">
        <title>Comparative genomic analysis of Ambrosia Fusariam Clade fungi.</title>
        <authorList>
            <person name="Stajich J.E."/>
            <person name="Carrillo J."/>
            <person name="Kijimoto T."/>
            <person name="Eskalen A."/>
            <person name="O'Donnell K."/>
            <person name="Kasson M."/>
        </authorList>
    </citation>
    <scope>NUCLEOTIDE SEQUENCE [LARGE SCALE GENOMIC DNA]</scope>
    <source>
        <strain evidence="6 7">NRRL62606</strain>
    </source>
</reference>
<dbReference type="PRINTS" id="PR01415">
    <property type="entry name" value="ANKYRIN"/>
</dbReference>
<keyword evidence="1" id="KW-0677">Repeat</keyword>
<feature type="repeat" description="ANK" evidence="3">
    <location>
        <begin position="613"/>
        <end position="645"/>
    </location>
</feature>
<accession>A0A428RTP2</accession>
<evidence type="ECO:0000256" key="2">
    <source>
        <dbReference type="ARBA" id="ARBA00023043"/>
    </source>
</evidence>
<keyword evidence="7" id="KW-1185">Reference proteome</keyword>
<dbReference type="Pfam" id="PF12796">
    <property type="entry name" value="Ank_2"/>
    <property type="match status" value="6"/>
</dbReference>
<dbReference type="EMBL" id="NKCL01000133">
    <property type="protein sequence ID" value="RSL80942.1"/>
    <property type="molecule type" value="Genomic_DNA"/>
</dbReference>
<feature type="repeat" description="ANK" evidence="3">
    <location>
        <begin position="887"/>
        <end position="919"/>
    </location>
</feature>
<feature type="repeat" description="ANK" evidence="3">
    <location>
        <begin position="1028"/>
        <end position="1060"/>
    </location>
</feature>
<feature type="repeat" description="ANK" evidence="3">
    <location>
        <begin position="682"/>
        <end position="714"/>
    </location>
</feature>
<dbReference type="PANTHER" id="PTHR24198">
    <property type="entry name" value="ANKYRIN REPEAT AND PROTEIN KINASE DOMAIN-CONTAINING PROTEIN"/>
    <property type="match status" value="1"/>
</dbReference>
<evidence type="ECO:0000256" key="4">
    <source>
        <dbReference type="SAM" id="MobiDB-lite"/>
    </source>
</evidence>
<dbReference type="SMART" id="SM00248">
    <property type="entry name" value="ANK"/>
    <property type="match status" value="21"/>
</dbReference>
<feature type="region of interest" description="Disordered" evidence="4">
    <location>
        <begin position="166"/>
        <end position="193"/>
    </location>
</feature>
<evidence type="ECO:0000256" key="3">
    <source>
        <dbReference type="PROSITE-ProRule" id="PRU00023"/>
    </source>
</evidence>
<keyword evidence="2 3" id="KW-0040">ANK repeat</keyword>
<dbReference type="InterPro" id="IPR002110">
    <property type="entry name" value="Ankyrin_rpt"/>
</dbReference>
<protein>
    <recommendedName>
        <fullName evidence="5">Clr5 domain-containing protein</fullName>
    </recommendedName>
</protein>
<feature type="repeat" description="ANK" evidence="3">
    <location>
        <begin position="1063"/>
        <end position="1095"/>
    </location>
</feature>
<feature type="repeat" description="ANK" evidence="3">
    <location>
        <begin position="958"/>
        <end position="990"/>
    </location>
</feature>
<gene>
    <name evidence="6" type="ORF">CEP51_006197</name>
</gene>
<feature type="repeat" description="ANK" evidence="3">
    <location>
        <begin position="458"/>
        <end position="486"/>
    </location>
</feature>
<feature type="repeat" description="ANK" evidence="3">
    <location>
        <begin position="578"/>
        <end position="610"/>
    </location>
</feature>
<feature type="repeat" description="ANK" evidence="3">
    <location>
        <begin position="540"/>
        <end position="575"/>
    </location>
</feature>
<dbReference type="InterPro" id="IPR025676">
    <property type="entry name" value="Clr5_dom"/>
</dbReference>
<feature type="repeat" description="ANK" evidence="3">
    <location>
        <begin position="993"/>
        <end position="1025"/>
    </location>
</feature>
<evidence type="ECO:0000313" key="6">
    <source>
        <dbReference type="EMBL" id="RSL80942.1"/>
    </source>
</evidence>
<evidence type="ECO:0000259" key="5">
    <source>
        <dbReference type="Pfam" id="PF14420"/>
    </source>
</evidence>
<proteinExistence type="predicted"/>
<feature type="repeat" description="ANK" evidence="3">
    <location>
        <begin position="411"/>
        <end position="440"/>
    </location>
</feature>
<dbReference type="PROSITE" id="PS50088">
    <property type="entry name" value="ANK_REPEAT"/>
    <property type="match status" value="14"/>
</dbReference>
<evidence type="ECO:0000256" key="1">
    <source>
        <dbReference type="ARBA" id="ARBA00022737"/>
    </source>
</evidence>
<dbReference type="PANTHER" id="PTHR24198:SF165">
    <property type="entry name" value="ANKYRIN REPEAT-CONTAINING PROTEIN-RELATED"/>
    <property type="match status" value="1"/>
</dbReference>
<sequence>MSRARRIPNAQWEKHKLTIHSLYISQEKKLEEVIKLMADEHGFQPTKAQYVRKLERWGFKKNSSKEEWEHAAAVVRKRKSEGKETELEMNGKVISTKKLRKEFGRYAYLPSFSRVPPIELGHDVEGVVARTPPSSLSSSFIMPNYLPWFQFQDYLASKFIPRSPPVSNPGWPSSQRRPSQSLQSPTHPESSLPEQTWAGILEAKELPSQFSELLSLDSVTIPGRPGDDTHVQLQRLSQAQPFLQEIQWVIYLSSNNLLSDEQTDNFLEWVTESGNIWALKEIINRKESTCQAFACQLLLNAIRLGNEELVSAILTRDARPENGNAIPEDAIQTAVCFGNSRIVQLLLDHITAVNTSDSSCQVDRYLNSENNGRYIHFRDAFPLSSAIRYGDITMVRSLLDAGADVNNMAEDPISALHVAVEEERLEMVDILLRAGADVNIPLGEGYREFCDISDDSGVPKSPLQVAAGHGMNEIVQRLLQGGADIDGTWFISIEMFEEYVEGDVHEVLSPPALEQALSLGHFETAKILLNAGADIEGNFLGPTALQAACGSGSLDRLEMARLLLSRGADVNGAAGVWFGRTALQAAAERGDIDLVQLLLDKGANVNAPPCDRGGITALQAAARSGNQDLVQALIEEGGHVNARPAASFGVTCLQAAASSGNESTVRMLLKHGAETNAPASDGGKTALSAAVSHGHIGVTKMLLQAGAFVNQAEGELTPLCLAISRQSHELFELLMNYDADPDPPEVRSTPLGIAVARKELEMVSILLIADADPNRSSSPDSLSGVEPPLVAALRHPWAPSFSIVQALVKHGANVNKPSCQGHYPIMLALNLPNYEDAKSTMQLLLDAGADVRLLSNNMSGVNMGDSQWKLIRMLLDRGADINAPISIKGTVLQVAAQGGHTNIVRELILRGADINTPADPQRGEGTVLQPAVQGGDTDVVRELTSRGANINAPACLPWGRTALQLAVEKGHTDIVQELISRDADINAPAWPKGGRTALQLAVAQDNIHIARQLILCGADVNAPPASEAGATALQFAAMKGDIEMAALLLENQADINAERAPVRGRTALEGAAEHGRLDMVYLLLENDQDLETIEERCQGAAKFAEEEDHFEIARILREWRRS</sequence>
<dbReference type="Gene3D" id="1.25.40.20">
    <property type="entry name" value="Ankyrin repeat-containing domain"/>
    <property type="match status" value="5"/>
</dbReference>
<dbReference type="SUPFAM" id="SSF48403">
    <property type="entry name" value="Ankyrin repeat"/>
    <property type="match status" value="3"/>
</dbReference>
<dbReference type="Pfam" id="PF00023">
    <property type="entry name" value="Ank"/>
    <property type="match status" value="1"/>
</dbReference>
<organism evidence="6 7">
    <name type="scientific">Fusarium floridanum</name>
    <dbReference type="NCBI Taxonomy" id="1325733"/>
    <lineage>
        <taxon>Eukaryota</taxon>
        <taxon>Fungi</taxon>
        <taxon>Dikarya</taxon>
        <taxon>Ascomycota</taxon>
        <taxon>Pezizomycotina</taxon>
        <taxon>Sordariomycetes</taxon>
        <taxon>Hypocreomycetidae</taxon>
        <taxon>Hypocreales</taxon>
        <taxon>Nectriaceae</taxon>
        <taxon>Fusarium</taxon>
        <taxon>Fusarium solani species complex</taxon>
    </lineage>
</organism>
<feature type="repeat" description="ANK" evidence="3">
    <location>
        <begin position="648"/>
        <end position="680"/>
    </location>
</feature>
<comment type="caution">
    <text evidence="6">The sequence shown here is derived from an EMBL/GenBank/DDBJ whole genome shotgun (WGS) entry which is preliminary data.</text>
</comment>
<dbReference type="InterPro" id="IPR036770">
    <property type="entry name" value="Ankyrin_rpt-contain_sf"/>
</dbReference>